<evidence type="ECO:0000256" key="4">
    <source>
        <dbReference type="ARBA" id="ARBA00022833"/>
    </source>
</evidence>
<keyword evidence="8" id="KW-0235">DNA replication</keyword>
<dbReference type="GO" id="GO:0003887">
    <property type="term" value="F:DNA-directed DNA polymerase activity"/>
    <property type="evidence" value="ECO:0007669"/>
    <property type="project" value="UniProtKB-KW"/>
</dbReference>
<keyword evidence="2" id="KW-0479">Metal-binding</keyword>
<dbReference type="Pfam" id="PF22608">
    <property type="entry name" value="DNAX_ATPase_lid"/>
    <property type="match status" value="1"/>
</dbReference>
<keyword evidence="3 8" id="KW-0547">Nucleotide-binding</keyword>
<dbReference type="SUPFAM" id="SSF48019">
    <property type="entry name" value="post-AAA+ oligomerization domain-like"/>
    <property type="match status" value="1"/>
</dbReference>
<protein>
    <recommendedName>
        <fullName evidence="8">DNA polymerase III subunit gamma/tau</fullName>
        <ecNumber evidence="8">2.7.7.7</ecNumber>
    </recommendedName>
</protein>
<dbReference type="GO" id="GO:0006261">
    <property type="term" value="P:DNA-templated DNA replication"/>
    <property type="evidence" value="ECO:0007669"/>
    <property type="project" value="TreeGrafter"/>
</dbReference>
<feature type="domain" description="AAA+ ATPase" evidence="10">
    <location>
        <begin position="34"/>
        <end position="177"/>
    </location>
</feature>
<evidence type="ECO:0000313" key="11">
    <source>
        <dbReference type="EMBL" id="ALS56201.1"/>
    </source>
</evidence>
<feature type="region of interest" description="Disordered" evidence="9">
    <location>
        <begin position="345"/>
        <end position="392"/>
    </location>
</feature>
<proteinExistence type="inferred from homology"/>
<comment type="subunit">
    <text evidence="8">DNA polymerase III contains a core (composed of alpha, epsilon and theta chains) that associates with a tau subunit. This core dimerizes to form the POLIII' complex. PolIII' associates with the gamma complex (composed of gamma, delta, delta', psi and chi chains) and with the beta chain to form the complete DNA polymerase III complex.</text>
</comment>
<keyword evidence="6 8" id="KW-0239">DNA-directed DNA polymerase</keyword>
<dbReference type="InterPro" id="IPR027417">
    <property type="entry name" value="P-loop_NTPase"/>
</dbReference>
<dbReference type="InterPro" id="IPR038249">
    <property type="entry name" value="PolIII_tau_V_sf"/>
</dbReference>
<evidence type="ECO:0000256" key="1">
    <source>
        <dbReference type="ARBA" id="ARBA00006360"/>
    </source>
</evidence>
<dbReference type="SMART" id="SM00382">
    <property type="entry name" value="AAA"/>
    <property type="match status" value="1"/>
</dbReference>
<evidence type="ECO:0000256" key="5">
    <source>
        <dbReference type="ARBA" id="ARBA00022840"/>
    </source>
</evidence>
<dbReference type="GO" id="GO:0009360">
    <property type="term" value="C:DNA polymerase III complex"/>
    <property type="evidence" value="ECO:0007669"/>
    <property type="project" value="InterPro"/>
</dbReference>
<reference evidence="11" key="1">
    <citation type="journal article" date="2016" name="ISME J.">
        <title>Functional metagenomic screen reveals new and diverse microbial rhodopsins.</title>
        <authorList>
            <person name="Pushkarev A."/>
            <person name="Beja O."/>
        </authorList>
    </citation>
    <scope>NUCLEOTIDE SEQUENCE</scope>
</reference>
<dbReference type="GO" id="GO:0046872">
    <property type="term" value="F:metal ion binding"/>
    <property type="evidence" value="ECO:0007669"/>
    <property type="project" value="UniProtKB-KW"/>
</dbReference>
<dbReference type="InterPro" id="IPR050238">
    <property type="entry name" value="DNA_Rep/Repair_Clamp_Loader"/>
</dbReference>
<dbReference type="PANTHER" id="PTHR11669:SF0">
    <property type="entry name" value="PROTEIN STICHEL-LIKE 2"/>
    <property type="match status" value="1"/>
</dbReference>
<keyword evidence="4" id="KW-0862">Zinc</keyword>
<dbReference type="InterPro" id="IPR003593">
    <property type="entry name" value="AAA+_ATPase"/>
</dbReference>
<dbReference type="Gene3D" id="1.10.8.60">
    <property type="match status" value="1"/>
</dbReference>
<dbReference type="NCBIfam" id="TIGR02397">
    <property type="entry name" value="dnaX_nterm"/>
    <property type="match status" value="1"/>
</dbReference>
<keyword evidence="5 8" id="KW-0067">ATP-binding</keyword>
<feature type="compositionally biased region" description="Basic and acidic residues" evidence="9">
    <location>
        <begin position="375"/>
        <end position="392"/>
    </location>
</feature>
<comment type="function">
    <text evidence="8">DNA polymerase III is a complex, multichain enzyme responsible for most of the replicative synthesis in bacteria. This DNA polymerase also exhibits 3' to 5' exonuclease activity.</text>
</comment>
<dbReference type="EMBL" id="KT201090">
    <property type="protein sequence ID" value="ALS56201.1"/>
    <property type="molecule type" value="Genomic_DNA"/>
</dbReference>
<evidence type="ECO:0000259" key="10">
    <source>
        <dbReference type="SMART" id="SM00382"/>
    </source>
</evidence>
<dbReference type="Pfam" id="PF13177">
    <property type="entry name" value="DNA_pol3_delta2"/>
    <property type="match status" value="1"/>
</dbReference>
<dbReference type="AlphaFoldDB" id="A0A0U2M5U1"/>
<evidence type="ECO:0000256" key="6">
    <source>
        <dbReference type="ARBA" id="ARBA00022932"/>
    </source>
</evidence>
<keyword evidence="8" id="KW-0548">Nucleotidyltransferase</keyword>
<comment type="catalytic activity">
    <reaction evidence="7 8">
        <text>DNA(n) + a 2'-deoxyribonucleoside 5'-triphosphate = DNA(n+1) + diphosphate</text>
        <dbReference type="Rhea" id="RHEA:22508"/>
        <dbReference type="Rhea" id="RHEA-COMP:17339"/>
        <dbReference type="Rhea" id="RHEA-COMP:17340"/>
        <dbReference type="ChEBI" id="CHEBI:33019"/>
        <dbReference type="ChEBI" id="CHEBI:61560"/>
        <dbReference type="ChEBI" id="CHEBI:173112"/>
        <dbReference type="EC" id="2.7.7.7"/>
    </reaction>
</comment>
<evidence type="ECO:0000256" key="7">
    <source>
        <dbReference type="ARBA" id="ARBA00049244"/>
    </source>
</evidence>
<dbReference type="InterPro" id="IPR008921">
    <property type="entry name" value="DNA_pol3_clamp-load_cplx_C"/>
</dbReference>
<dbReference type="FunFam" id="3.40.50.300:FF:000014">
    <property type="entry name" value="DNA polymerase III subunit gamma/tau"/>
    <property type="match status" value="1"/>
</dbReference>
<gene>
    <name evidence="8" type="primary">dnaX</name>
</gene>
<dbReference type="InterPro" id="IPR012763">
    <property type="entry name" value="DNA_pol_III_sug/sutau_N"/>
</dbReference>
<dbReference type="Gene3D" id="3.30.300.150">
    <property type="entry name" value="DNA polymerase III, tau subunit, domain V"/>
    <property type="match status" value="1"/>
</dbReference>
<accession>A0A0U2M5U1</accession>
<evidence type="ECO:0000256" key="9">
    <source>
        <dbReference type="SAM" id="MobiDB-lite"/>
    </source>
</evidence>
<dbReference type="Gene3D" id="3.40.50.300">
    <property type="entry name" value="P-loop containing nucleotide triphosphate hydrolases"/>
    <property type="match status" value="1"/>
</dbReference>
<keyword evidence="8" id="KW-0808">Transferase</keyword>
<dbReference type="CDD" id="cd00009">
    <property type="entry name" value="AAA"/>
    <property type="match status" value="1"/>
</dbReference>
<evidence type="ECO:0000256" key="8">
    <source>
        <dbReference type="RuleBase" id="RU364063"/>
    </source>
</evidence>
<name>A0A0U2M5U1_9BACT</name>
<evidence type="ECO:0000256" key="2">
    <source>
        <dbReference type="ARBA" id="ARBA00022723"/>
    </source>
</evidence>
<dbReference type="GO" id="GO:0005524">
    <property type="term" value="F:ATP binding"/>
    <property type="evidence" value="ECO:0007669"/>
    <property type="project" value="UniProtKB-KW"/>
</dbReference>
<dbReference type="PANTHER" id="PTHR11669">
    <property type="entry name" value="REPLICATION FACTOR C / DNA POLYMERASE III GAMMA-TAU SUBUNIT"/>
    <property type="match status" value="1"/>
</dbReference>
<dbReference type="EC" id="2.7.7.7" evidence="8"/>
<dbReference type="SUPFAM" id="SSF52540">
    <property type="entry name" value="P-loop containing nucleoside triphosphate hydrolases"/>
    <property type="match status" value="1"/>
</dbReference>
<organism evidence="11">
    <name type="scientific">uncultured bacterium EIL27G07</name>
    <dbReference type="NCBI Taxonomy" id="1768202"/>
    <lineage>
        <taxon>Bacteria</taxon>
        <taxon>environmental samples</taxon>
    </lineage>
</organism>
<dbReference type="GO" id="GO:0003677">
    <property type="term" value="F:DNA binding"/>
    <property type="evidence" value="ECO:0007669"/>
    <property type="project" value="InterPro"/>
</dbReference>
<sequence>MTLATKYRPKSFSEIIGQDHAVVALRNIIKNQKIHNGYIFSGTRGIGKTSLARLFAKALNCHQYDSDNGDVCNNCPSCIDIQNNSHLDLIEIDAASNSKVEEMRELLDSVQFSPSNGKYKIYLIDEVHMLSKNAWNAMLKTLEEPPEHVVFLMATTESDKIPKTIISRCLQFNLKIVSDISIAENIKNIFKKENISFDDGAIDLLVELAEGSIRDSITLADQAAFQCNNNITEAEMSKFHGLIDKSSVDKLLSDISENNVENIISELKRFYDLDTNYQILFERVLAELHKQIIEQMLKGNDSQDAHLYHQFFNSGFNESQISGRTREAFEISVLKCLSFRDNRNNSTEEIKDDSKKKSEDQSIEHFKKTKSKIPQKPEENIEIEESKQTNEEKKLDPKLWLETFESLDIVGPTRTHFANLEIKESSDNKVIFFGEKMFAKRIKEDNIFELKKSLENAGFGNLDIEIEEIDKVIDTPSNNWKKKRKEQIEDFQKEIINSSLIKNLQENYDKTLNKEKLIIIDHEE</sequence>
<comment type="similarity">
    <text evidence="1 8">Belongs to the DnaX/STICHEL family.</text>
</comment>
<feature type="compositionally biased region" description="Basic and acidic residues" evidence="9">
    <location>
        <begin position="345"/>
        <end position="366"/>
    </location>
</feature>
<evidence type="ECO:0000256" key="3">
    <source>
        <dbReference type="ARBA" id="ARBA00022741"/>
    </source>
</evidence>
<dbReference type="InterPro" id="IPR045085">
    <property type="entry name" value="HLD_clamp_pol_III_gamma_tau"/>
</dbReference>